<dbReference type="GO" id="GO:0004674">
    <property type="term" value="F:protein serine/threonine kinase activity"/>
    <property type="evidence" value="ECO:0007669"/>
    <property type="project" value="UniProtKB-EC"/>
</dbReference>
<protein>
    <submittedName>
        <fullName evidence="7">Serine/threonine-protein kinase PrkC</fullName>
        <ecNumber evidence="7">2.7.11.1</ecNumber>
    </submittedName>
</protein>
<dbReference type="GO" id="GO:0005524">
    <property type="term" value="F:ATP binding"/>
    <property type="evidence" value="ECO:0007669"/>
    <property type="project" value="UniProtKB-UniRule"/>
</dbReference>
<evidence type="ECO:0000256" key="2">
    <source>
        <dbReference type="ARBA" id="ARBA00022741"/>
    </source>
</evidence>
<feature type="domain" description="Protein kinase" evidence="6">
    <location>
        <begin position="417"/>
        <end position="675"/>
    </location>
</feature>
<dbReference type="CDD" id="cd14014">
    <property type="entry name" value="STKc_PknB_like"/>
    <property type="match status" value="2"/>
</dbReference>
<dbReference type="PROSITE" id="PS00107">
    <property type="entry name" value="PROTEIN_KINASE_ATP"/>
    <property type="match status" value="1"/>
</dbReference>
<dbReference type="Gene3D" id="1.10.510.10">
    <property type="entry name" value="Transferase(Phosphotransferase) domain 1"/>
    <property type="match status" value="2"/>
</dbReference>
<keyword evidence="4 5" id="KW-0067">ATP-binding</keyword>
<evidence type="ECO:0000259" key="6">
    <source>
        <dbReference type="PROSITE" id="PS50011"/>
    </source>
</evidence>
<sequence>MDEGTATKIALVLTRQIDGVCDELEQSIVNNEAPSLQKFLNRVDAVARDRLLLELTLVAIEKLKTYGVKDPVSDLVKANDDIRDELLATFSKYETLVVGVVGRTDLSTLAAQPKLVAIGPNKILKLGHGAVIGDHYRIERPIGSGGMGAVYEAIDTRCGTAVAIKQRTTDDIRAICAIQREAKVLQNLAHPSLPRVIDFFDDERGQFLVMEYISGQTLAHFVDGKNPTPVAVDQAVSWTRQLCQVLSYLHSHDPPTVHRDVKPHNVILRDRNRTVLVDFGLAKGGGHNAPPGLLNSLAGFTVPYAPLEQYDGSGTDPRSDLYSLGASLYHLVTASPPVSALVRATHVLSKQPDPLPNASALNSDVPSTLDAIIARLMSLAAEDRPADAGQVMLALDEFTSTHYHNKREFLNKRIGDYKLIKPIGFGLGTSAWFAHDVKSGRMVAVRVLHKDDEQNIRKCSQEATITSFLDHPNMQVVQKVLVTDETVLVVIDGSIRGESLSKWRKRTYPCEIVTYLKLCMKIAELLHYIHERKVIHPNLIPENILVQGSSGRRPTDRLHEPYLMGFGDASPQPVGTLRYLAPELLLDPPAKADPRSNIYSLGLIVYELLTGELPFNGNALSLIRQAKFAKPRPPQELNRNISDTLARITLKCLEKLPENRYQSARELANDLQRAIDGKRMVGDGPTLGGLGRWLLGVQRRTRLKTHPLSEDTSSRDTQEVIDEARVAPALYEALHRQSLLKGATVLWIDGNPEDTRPLASVLRALGTVVEVVPSLRAAYARLSVITYDVIVLSIDAKGATDAATHFLSEIRAAGLHTNVLFFLGKTDGGRSLPNGAYGAAHDAEGLLQTIVRSLDQQQHGESIIS</sequence>
<dbReference type="InterPro" id="IPR000719">
    <property type="entry name" value="Prot_kinase_dom"/>
</dbReference>
<dbReference type="Gene3D" id="3.30.200.20">
    <property type="entry name" value="Phosphorylase Kinase, domain 1"/>
    <property type="match status" value="2"/>
</dbReference>
<dbReference type="SUPFAM" id="SSF56112">
    <property type="entry name" value="Protein kinase-like (PK-like)"/>
    <property type="match status" value="2"/>
</dbReference>
<dbReference type="EMBL" id="CP036339">
    <property type="protein sequence ID" value="QDT70991.1"/>
    <property type="molecule type" value="Genomic_DNA"/>
</dbReference>
<dbReference type="InterPro" id="IPR017441">
    <property type="entry name" value="Protein_kinase_ATP_BS"/>
</dbReference>
<dbReference type="Proteomes" id="UP000317909">
    <property type="component" value="Chromosome"/>
</dbReference>
<dbReference type="InterPro" id="IPR011006">
    <property type="entry name" value="CheY-like_superfamily"/>
</dbReference>
<dbReference type="EC" id="2.7.11.1" evidence="7"/>
<evidence type="ECO:0000313" key="7">
    <source>
        <dbReference type="EMBL" id="QDT70991.1"/>
    </source>
</evidence>
<reference evidence="7 8" key="1">
    <citation type="submission" date="2019-02" db="EMBL/GenBank/DDBJ databases">
        <title>Deep-cultivation of Planctomycetes and their phenomic and genomic characterization uncovers novel biology.</title>
        <authorList>
            <person name="Wiegand S."/>
            <person name="Jogler M."/>
            <person name="Boedeker C."/>
            <person name="Pinto D."/>
            <person name="Vollmers J."/>
            <person name="Rivas-Marin E."/>
            <person name="Kohn T."/>
            <person name="Peeters S.H."/>
            <person name="Heuer A."/>
            <person name="Rast P."/>
            <person name="Oberbeckmann S."/>
            <person name="Bunk B."/>
            <person name="Jeske O."/>
            <person name="Meyerdierks A."/>
            <person name="Storesund J.E."/>
            <person name="Kallscheuer N."/>
            <person name="Luecker S."/>
            <person name="Lage O.M."/>
            <person name="Pohl T."/>
            <person name="Merkel B.J."/>
            <person name="Hornburger P."/>
            <person name="Mueller R.-W."/>
            <person name="Bruemmer F."/>
            <person name="Labrenz M."/>
            <person name="Spormann A.M."/>
            <person name="Op den Camp H."/>
            <person name="Overmann J."/>
            <person name="Amann R."/>
            <person name="Jetten M.S.M."/>
            <person name="Mascher T."/>
            <person name="Medema M.H."/>
            <person name="Devos D.P."/>
            <person name="Kaster A.-K."/>
            <person name="Ovreas L."/>
            <person name="Rohde M."/>
            <person name="Galperin M.Y."/>
            <person name="Jogler C."/>
        </authorList>
    </citation>
    <scope>NUCLEOTIDE SEQUENCE [LARGE SCALE GENOMIC DNA]</scope>
    <source>
        <strain evidence="7 8">I41</strain>
    </source>
</reference>
<dbReference type="PANTHER" id="PTHR43289">
    <property type="entry name" value="MITOGEN-ACTIVATED PROTEIN KINASE KINASE KINASE 20-RELATED"/>
    <property type="match status" value="1"/>
</dbReference>
<evidence type="ECO:0000256" key="1">
    <source>
        <dbReference type="ARBA" id="ARBA00022679"/>
    </source>
</evidence>
<dbReference type="Pfam" id="PF00069">
    <property type="entry name" value="Pkinase"/>
    <property type="match status" value="2"/>
</dbReference>
<evidence type="ECO:0000313" key="8">
    <source>
        <dbReference type="Proteomes" id="UP000317909"/>
    </source>
</evidence>
<feature type="binding site" evidence="5">
    <location>
        <position position="165"/>
    </location>
    <ligand>
        <name>ATP</name>
        <dbReference type="ChEBI" id="CHEBI:30616"/>
    </ligand>
</feature>
<gene>
    <name evidence="7" type="primary">prkC_1</name>
    <name evidence="7" type="ORF">I41_01460</name>
</gene>
<evidence type="ECO:0000256" key="5">
    <source>
        <dbReference type="PROSITE-ProRule" id="PRU10141"/>
    </source>
</evidence>
<dbReference type="InterPro" id="IPR011009">
    <property type="entry name" value="Kinase-like_dom_sf"/>
</dbReference>
<dbReference type="SUPFAM" id="SSF52172">
    <property type="entry name" value="CheY-like"/>
    <property type="match status" value="1"/>
</dbReference>
<dbReference type="OrthoDB" id="6111975at2"/>
<dbReference type="KEGG" id="llh:I41_01460"/>
<name>A0A517TRI9_9BACT</name>
<dbReference type="RefSeq" id="WP_145430010.1">
    <property type="nucleotide sequence ID" value="NZ_CP036339.1"/>
</dbReference>
<keyword evidence="3 7" id="KW-0418">Kinase</keyword>
<dbReference type="SMART" id="SM00220">
    <property type="entry name" value="S_TKc"/>
    <property type="match status" value="2"/>
</dbReference>
<keyword evidence="1 7" id="KW-0808">Transferase</keyword>
<dbReference type="AlphaFoldDB" id="A0A517TRI9"/>
<keyword evidence="8" id="KW-1185">Reference proteome</keyword>
<accession>A0A517TRI9</accession>
<proteinExistence type="predicted"/>
<evidence type="ECO:0000256" key="4">
    <source>
        <dbReference type="ARBA" id="ARBA00022840"/>
    </source>
</evidence>
<feature type="domain" description="Protein kinase" evidence="6">
    <location>
        <begin position="136"/>
        <end position="399"/>
    </location>
</feature>
<evidence type="ECO:0000256" key="3">
    <source>
        <dbReference type="ARBA" id="ARBA00022777"/>
    </source>
</evidence>
<dbReference type="PANTHER" id="PTHR43289:SF34">
    <property type="entry name" value="SERINE_THREONINE-PROTEIN KINASE YBDM-RELATED"/>
    <property type="match status" value="1"/>
</dbReference>
<organism evidence="7 8">
    <name type="scientific">Lacipirellula limnantheis</name>
    <dbReference type="NCBI Taxonomy" id="2528024"/>
    <lineage>
        <taxon>Bacteria</taxon>
        <taxon>Pseudomonadati</taxon>
        <taxon>Planctomycetota</taxon>
        <taxon>Planctomycetia</taxon>
        <taxon>Pirellulales</taxon>
        <taxon>Lacipirellulaceae</taxon>
        <taxon>Lacipirellula</taxon>
    </lineage>
</organism>
<dbReference type="PROSITE" id="PS50011">
    <property type="entry name" value="PROTEIN_KINASE_DOM"/>
    <property type="match status" value="2"/>
</dbReference>
<keyword evidence="2 5" id="KW-0547">Nucleotide-binding</keyword>